<dbReference type="AlphaFoldDB" id="A0A854QGW1"/>
<gene>
    <name evidence="6" type="ORF">C361_00950</name>
</gene>
<evidence type="ECO:0000256" key="4">
    <source>
        <dbReference type="ARBA" id="ARBA00023128"/>
    </source>
</evidence>
<comment type="similarity">
    <text evidence="2">Belongs to the PET117 family.</text>
</comment>
<evidence type="ECO:0000313" key="7">
    <source>
        <dbReference type="Proteomes" id="UP000199727"/>
    </source>
</evidence>
<protein>
    <submittedName>
        <fullName evidence="6">Uncharacterized protein</fullName>
    </submittedName>
</protein>
<dbReference type="GO" id="GO:0033617">
    <property type="term" value="P:mitochondrial respiratory chain complex IV assembly"/>
    <property type="evidence" value="ECO:0007669"/>
    <property type="project" value="TreeGrafter"/>
</dbReference>
<dbReference type="Proteomes" id="UP000199727">
    <property type="component" value="Unassembled WGS sequence"/>
</dbReference>
<dbReference type="PANTHER" id="PTHR28163">
    <property type="entry name" value="PROTEIN PET117 HOMOLOG, MITOCHONDRIAL"/>
    <property type="match status" value="1"/>
</dbReference>
<reference evidence="6 7" key="1">
    <citation type="submission" date="2017-06" db="EMBL/GenBank/DDBJ databases">
        <title>Global population genomics of the pathogenic fungus Cryptococcus neoformans var. grubii.</title>
        <authorList>
            <person name="Cuomo C."/>
            <person name="Litvintseva A."/>
            <person name="Chen Y."/>
            <person name="Young S."/>
            <person name="Zeng Q."/>
            <person name="Chapman S."/>
            <person name="Gujja S."/>
            <person name="Saif S."/>
            <person name="Birren B."/>
        </authorList>
    </citation>
    <scope>NUCLEOTIDE SEQUENCE [LARGE SCALE GENOMIC DNA]</scope>
    <source>
        <strain evidence="6 7">Tu259-1</strain>
    </source>
</reference>
<evidence type="ECO:0000313" key="6">
    <source>
        <dbReference type="EMBL" id="OXG28254.1"/>
    </source>
</evidence>
<dbReference type="PANTHER" id="PTHR28163:SF1">
    <property type="entry name" value="PROTEIN PET117 HOMOLOG, MITOCHONDRIAL"/>
    <property type="match status" value="1"/>
</dbReference>
<dbReference type="EMBL" id="AMKT01000016">
    <property type="protein sequence ID" value="OXG28254.1"/>
    <property type="molecule type" value="Genomic_DNA"/>
</dbReference>
<dbReference type="GO" id="GO:0005739">
    <property type="term" value="C:mitochondrion"/>
    <property type="evidence" value="ECO:0007669"/>
    <property type="project" value="UniProtKB-SubCell"/>
</dbReference>
<evidence type="ECO:0000256" key="5">
    <source>
        <dbReference type="SAM" id="MobiDB-lite"/>
    </source>
</evidence>
<organism evidence="6 7">
    <name type="scientific">Cryptococcus neoformans Tu259-1</name>
    <dbReference type="NCBI Taxonomy" id="1230072"/>
    <lineage>
        <taxon>Eukaryota</taxon>
        <taxon>Fungi</taxon>
        <taxon>Dikarya</taxon>
        <taxon>Basidiomycota</taxon>
        <taxon>Agaricomycotina</taxon>
        <taxon>Tremellomycetes</taxon>
        <taxon>Tremellales</taxon>
        <taxon>Cryptococcaceae</taxon>
        <taxon>Cryptococcus</taxon>
        <taxon>Cryptococcus neoformans species complex</taxon>
    </lineage>
</organism>
<comment type="caution">
    <text evidence="6">The sequence shown here is derived from an EMBL/GenBank/DDBJ whole genome shotgun (WGS) entry which is preliminary data.</text>
</comment>
<dbReference type="InterPro" id="IPR031568">
    <property type="entry name" value="Pet117"/>
</dbReference>
<keyword evidence="4" id="KW-0496">Mitochondrion</keyword>
<accession>A0A854QGW1</accession>
<feature type="region of interest" description="Disordered" evidence="5">
    <location>
        <begin position="55"/>
        <end position="132"/>
    </location>
</feature>
<evidence type="ECO:0000256" key="1">
    <source>
        <dbReference type="ARBA" id="ARBA00004173"/>
    </source>
</evidence>
<evidence type="ECO:0000256" key="2">
    <source>
        <dbReference type="ARBA" id="ARBA00008197"/>
    </source>
</evidence>
<dbReference type="Pfam" id="PF15786">
    <property type="entry name" value="PET117"/>
    <property type="match status" value="1"/>
</dbReference>
<keyword evidence="3" id="KW-0809">Transit peptide</keyword>
<proteinExistence type="inferred from homology"/>
<feature type="compositionally biased region" description="Low complexity" evidence="5">
    <location>
        <begin position="55"/>
        <end position="77"/>
    </location>
</feature>
<feature type="compositionally biased region" description="Basic and acidic residues" evidence="5">
    <location>
        <begin position="97"/>
        <end position="113"/>
    </location>
</feature>
<comment type="subcellular location">
    <subcellularLocation>
        <location evidence="1">Mitochondrion</location>
    </subcellularLocation>
</comment>
<evidence type="ECO:0000256" key="3">
    <source>
        <dbReference type="ARBA" id="ARBA00022946"/>
    </source>
</evidence>
<sequence length="132" mass="14522">MSITAKAFFVSAVAVSATTVWGVHYLQKWEYDNMYQGILKDDARLAAKAAAAAAAAATQSQSQPQPVTQPAPTVDPDCTTCVISPPPQLLEAQSAEQRAREREGRKREYEEQKQLAGRLATEQGMREETRRV</sequence>
<name>A0A854QGW1_CRYNE</name>